<evidence type="ECO:0000259" key="18">
    <source>
        <dbReference type="PROSITE" id="PS50113"/>
    </source>
</evidence>
<dbReference type="InterPro" id="IPR004358">
    <property type="entry name" value="Sig_transdc_His_kin-like_C"/>
</dbReference>
<evidence type="ECO:0000259" key="16">
    <source>
        <dbReference type="PROSITE" id="PS50109"/>
    </source>
</evidence>
<dbReference type="Pfam" id="PF01590">
    <property type="entry name" value="GAF"/>
    <property type="match status" value="1"/>
</dbReference>
<dbReference type="PROSITE" id="PS50113">
    <property type="entry name" value="PAC"/>
    <property type="match status" value="2"/>
</dbReference>
<keyword evidence="12" id="KW-1133">Transmembrane helix</keyword>
<dbReference type="InterPro" id="IPR003661">
    <property type="entry name" value="HisK_dim/P_dom"/>
</dbReference>
<dbReference type="Pfam" id="PF02518">
    <property type="entry name" value="HATPase_c"/>
    <property type="match status" value="1"/>
</dbReference>
<evidence type="ECO:0000256" key="2">
    <source>
        <dbReference type="ARBA" id="ARBA00004429"/>
    </source>
</evidence>
<evidence type="ECO:0000256" key="15">
    <source>
        <dbReference type="SAM" id="Coils"/>
    </source>
</evidence>
<evidence type="ECO:0000256" key="1">
    <source>
        <dbReference type="ARBA" id="ARBA00000085"/>
    </source>
</evidence>
<dbReference type="Pfam" id="PF08448">
    <property type="entry name" value="PAS_4"/>
    <property type="match status" value="2"/>
</dbReference>
<protein>
    <recommendedName>
        <fullName evidence="3">histidine kinase</fullName>
        <ecNumber evidence="3">2.7.13.3</ecNumber>
    </recommendedName>
</protein>
<feature type="domain" description="PAC" evidence="18">
    <location>
        <begin position="592"/>
        <end position="644"/>
    </location>
</feature>
<sequence length="1119" mass="126758">MTINIYEAVPIPISIIDVKSKFFRLAGCNRAAQEFWGMKALDAEGKTLEELLDPEAAAIWRQHCQDCINQADINPQHSGGSWEECRIIDGDEHWWRTVLQPLPDQEGRISRIIATSNNITAEYRLRQELEIARQETHQAQTKLNQFFDLSPDMLTIATPDNYLERVNPAATKILGYSIAELQSMSFIELIHPDDRQPTQDAVAAHFAKGEPTVNFENRYRTKDGGEKWLAWSAAPSHTDGKYYCIGRDVTEIKKTQATLRQSEAQFRALFEYAAVGMGYVSLEGRFLRVNQCWCDFLGMTQEEMQSLSFPEITHPDDLEKDWDCIRHLLRGKVDKYTVEKRYIRKDGEIIWVKLTASLVRSATSGEPEYFIAVVDDITPRKELEKELALRQSRFDAFFHNSNVGMAIYDYQLRYQQINEALAEMNGISVAAHLGKTLEEVIPDLAPVVMPIYLEIMASGQSLVNQELSGFTPKQPGLLRHWIVSYFPLMGEFGCIGLGVVVVEITERKRAEQEAQRLLATLKEAQRIAHIGNWEFDAQSLTITWSEEMFRIVGMEPGTTPPSYEEHLERVHPDDRLFYQRTLERAFTRGTSYDIDLRLVRPDGSVRWVNAKGEAVRDPRGQVLRLVGTAMDITERERVQQALRQSEAQLRSLFTRAQILNQLATQIRQSLDLEAILQTAVTAIRNLLQIDLCVFTWYRPHAIPPSWEVYTESKRPDLPSIIGLYPIGEVNPLAQRVLNRELIRVDNAQTEPDLELRECLLALGYAAQLGLPFETNSGAIGTLSCIHFTSARPWRDEELELLTTVQDQLTIAINQAELYQQSRTAAALATAKSEELEQTLLQLQRTQTQLIQAEKMSSLGQMVAGVAHEINNPVSFIYGNITHATEYVAELLDLIDLYNQHYPQAVPEIEAAIEAIDLEFMREDFLKVLESMKSGANRISTIVKSLRTFSRLDEADMKQANIHECLDSTLLLLENRLQSQNNNIQIIKEYGNLPEFECYPSQLNQVFMNTLNNAIEALESLENGDTNREKTIRITTEVIDGQKVAIHITDNGPGIAPDVLSRLFDPFFTTKPIGKGTGLGLSISYQIVVEQHGGDLRCISAPGETTEFIIELPLSRPQGS</sequence>
<dbReference type="GO" id="GO:0000155">
    <property type="term" value="F:phosphorelay sensor kinase activity"/>
    <property type="evidence" value="ECO:0007669"/>
    <property type="project" value="InterPro"/>
</dbReference>
<dbReference type="InterPro" id="IPR036097">
    <property type="entry name" value="HisK_dim/P_sf"/>
</dbReference>
<dbReference type="EC" id="2.7.13.3" evidence="3"/>
<keyword evidence="8" id="KW-0812">Transmembrane</keyword>
<dbReference type="SMART" id="SM00387">
    <property type="entry name" value="HATPase_c"/>
    <property type="match status" value="1"/>
</dbReference>
<dbReference type="AlphaFoldDB" id="A0A7C3ZIC7"/>
<evidence type="ECO:0000256" key="13">
    <source>
        <dbReference type="ARBA" id="ARBA00023012"/>
    </source>
</evidence>
<evidence type="ECO:0000256" key="3">
    <source>
        <dbReference type="ARBA" id="ARBA00012438"/>
    </source>
</evidence>
<dbReference type="CDD" id="cd00130">
    <property type="entry name" value="PAS"/>
    <property type="match status" value="4"/>
</dbReference>
<dbReference type="SUPFAM" id="SSF47384">
    <property type="entry name" value="Homodimeric domain of signal transducing histidine kinase"/>
    <property type="match status" value="1"/>
</dbReference>
<dbReference type="SMART" id="SM00388">
    <property type="entry name" value="HisKA"/>
    <property type="match status" value="1"/>
</dbReference>
<dbReference type="SUPFAM" id="SSF55785">
    <property type="entry name" value="PYP-like sensor domain (PAS domain)"/>
    <property type="match status" value="5"/>
</dbReference>
<proteinExistence type="predicted"/>
<keyword evidence="4" id="KW-1003">Cell membrane</keyword>
<dbReference type="InterPro" id="IPR013656">
    <property type="entry name" value="PAS_4"/>
</dbReference>
<name>A0A7C3ZIC7_9CYAN</name>
<keyword evidence="11" id="KW-0418">Kinase</keyword>
<dbReference type="GO" id="GO:0000166">
    <property type="term" value="F:nucleotide binding"/>
    <property type="evidence" value="ECO:0007669"/>
    <property type="project" value="UniProtKB-KW"/>
</dbReference>
<dbReference type="InterPro" id="IPR003594">
    <property type="entry name" value="HATPase_dom"/>
</dbReference>
<dbReference type="InterPro" id="IPR029016">
    <property type="entry name" value="GAF-like_dom_sf"/>
</dbReference>
<dbReference type="InterPro" id="IPR000700">
    <property type="entry name" value="PAS-assoc_C"/>
</dbReference>
<keyword evidence="13" id="KW-0902">Two-component regulatory system</keyword>
<comment type="catalytic activity">
    <reaction evidence="1">
        <text>ATP + protein L-histidine = ADP + protein N-phospho-L-histidine.</text>
        <dbReference type="EC" id="2.7.13.3"/>
    </reaction>
</comment>
<dbReference type="SUPFAM" id="SSF55874">
    <property type="entry name" value="ATPase domain of HSP90 chaperone/DNA topoisomerase II/histidine kinase"/>
    <property type="match status" value="1"/>
</dbReference>
<dbReference type="PROSITE" id="PS50109">
    <property type="entry name" value="HIS_KIN"/>
    <property type="match status" value="1"/>
</dbReference>
<keyword evidence="10" id="KW-0547">Nucleotide-binding</keyword>
<dbReference type="PANTHER" id="PTHR43304">
    <property type="entry name" value="PHYTOCHROME-LIKE PROTEIN CPH1"/>
    <property type="match status" value="1"/>
</dbReference>
<dbReference type="InterPro" id="IPR003018">
    <property type="entry name" value="GAF"/>
</dbReference>
<dbReference type="SMART" id="SM00086">
    <property type="entry name" value="PAC"/>
    <property type="match status" value="4"/>
</dbReference>
<dbReference type="Gene3D" id="2.10.70.100">
    <property type="match status" value="1"/>
</dbReference>
<feature type="domain" description="PAS" evidence="17">
    <location>
        <begin position="139"/>
        <end position="209"/>
    </location>
</feature>
<dbReference type="SUPFAM" id="SSF55781">
    <property type="entry name" value="GAF domain-like"/>
    <property type="match status" value="1"/>
</dbReference>
<comment type="caution">
    <text evidence="19">The sequence shown here is derived from an EMBL/GenBank/DDBJ whole genome shotgun (WGS) entry which is preliminary data.</text>
</comment>
<dbReference type="FunFam" id="2.10.70.100:FF:000001">
    <property type="entry name" value="Sensory transduction histidine kinase"/>
    <property type="match status" value="1"/>
</dbReference>
<evidence type="ECO:0000256" key="4">
    <source>
        <dbReference type="ARBA" id="ARBA00022475"/>
    </source>
</evidence>
<dbReference type="Gene3D" id="1.10.287.130">
    <property type="match status" value="1"/>
</dbReference>
<dbReference type="InterPro" id="IPR013655">
    <property type="entry name" value="PAS_fold_3"/>
</dbReference>
<keyword evidence="15" id="KW-0175">Coiled coil</keyword>
<dbReference type="Gene3D" id="3.30.565.10">
    <property type="entry name" value="Histidine kinase-like ATPase, C-terminal domain"/>
    <property type="match status" value="1"/>
</dbReference>
<dbReference type="Pfam" id="PF00512">
    <property type="entry name" value="HisKA"/>
    <property type="match status" value="1"/>
</dbReference>
<keyword evidence="7" id="KW-0808">Transferase</keyword>
<evidence type="ECO:0000313" key="19">
    <source>
        <dbReference type="EMBL" id="HGF99601.1"/>
    </source>
</evidence>
<dbReference type="PRINTS" id="PR00344">
    <property type="entry name" value="BCTRLSENSOR"/>
</dbReference>
<feature type="domain" description="Histidine kinase" evidence="16">
    <location>
        <begin position="864"/>
        <end position="1115"/>
    </location>
</feature>
<keyword evidence="6" id="KW-0597">Phosphoprotein</keyword>
<organism evidence="19">
    <name type="scientific">Planktothricoides sp. SpSt-374</name>
    <dbReference type="NCBI Taxonomy" id="2282167"/>
    <lineage>
        <taxon>Bacteria</taxon>
        <taxon>Bacillati</taxon>
        <taxon>Cyanobacteriota</taxon>
        <taxon>Cyanophyceae</taxon>
        <taxon>Oscillatoriophycideae</taxon>
        <taxon>Oscillatoriales</taxon>
        <taxon>Oscillatoriaceae</taxon>
        <taxon>Planktothricoides</taxon>
    </lineage>
</organism>
<dbReference type="InterPro" id="IPR035965">
    <property type="entry name" value="PAS-like_dom_sf"/>
</dbReference>
<dbReference type="SMART" id="SM00091">
    <property type="entry name" value="PAS"/>
    <property type="match status" value="5"/>
</dbReference>
<evidence type="ECO:0000256" key="10">
    <source>
        <dbReference type="ARBA" id="ARBA00022741"/>
    </source>
</evidence>
<dbReference type="SMART" id="SM00065">
    <property type="entry name" value="GAF"/>
    <property type="match status" value="1"/>
</dbReference>
<feature type="domain" description="PAS" evidence="17">
    <location>
        <begin position="262"/>
        <end position="332"/>
    </location>
</feature>
<keyword evidence="9" id="KW-0677">Repeat</keyword>
<comment type="subcellular location">
    <subcellularLocation>
        <location evidence="2">Cell inner membrane</location>
        <topology evidence="2">Multi-pass membrane protein</topology>
    </subcellularLocation>
</comment>
<evidence type="ECO:0000256" key="6">
    <source>
        <dbReference type="ARBA" id="ARBA00022553"/>
    </source>
</evidence>
<dbReference type="CDD" id="cd00082">
    <property type="entry name" value="HisKA"/>
    <property type="match status" value="1"/>
</dbReference>
<dbReference type="InterPro" id="IPR000014">
    <property type="entry name" value="PAS"/>
</dbReference>
<dbReference type="Gene3D" id="3.30.450.20">
    <property type="entry name" value="PAS domain"/>
    <property type="match status" value="5"/>
</dbReference>
<feature type="coiled-coil region" evidence="15">
    <location>
        <begin position="825"/>
        <end position="855"/>
    </location>
</feature>
<dbReference type="InterPro" id="IPR001610">
    <property type="entry name" value="PAC"/>
</dbReference>
<evidence type="ECO:0000256" key="9">
    <source>
        <dbReference type="ARBA" id="ARBA00022737"/>
    </source>
</evidence>
<evidence type="ECO:0000256" key="8">
    <source>
        <dbReference type="ARBA" id="ARBA00022692"/>
    </source>
</evidence>
<dbReference type="NCBIfam" id="TIGR00229">
    <property type="entry name" value="sensory_box"/>
    <property type="match status" value="5"/>
</dbReference>
<evidence type="ECO:0000256" key="14">
    <source>
        <dbReference type="ARBA" id="ARBA00023136"/>
    </source>
</evidence>
<dbReference type="InterPro" id="IPR036890">
    <property type="entry name" value="HATPase_C_sf"/>
</dbReference>
<accession>A0A7C3ZIC7</accession>
<dbReference type="GO" id="GO:0005886">
    <property type="term" value="C:plasma membrane"/>
    <property type="evidence" value="ECO:0007669"/>
    <property type="project" value="UniProtKB-SubCell"/>
</dbReference>
<keyword evidence="14" id="KW-0472">Membrane</keyword>
<feature type="domain" description="PAC" evidence="18">
    <location>
        <begin position="336"/>
        <end position="389"/>
    </location>
</feature>
<evidence type="ECO:0000256" key="12">
    <source>
        <dbReference type="ARBA" id="ARBA00022989"/>
    </source>
</evidence>
<dbReference type="EMBL" id="DSPX01000024">
    <property type="protein sequence ID" value="HGF99601.1"/>
    <property type="molecule type" value="Genomic_DNA"/>
</dbReference>
<keyword evidence="5" id="KW-0997">Cell inner membrane</keyword>
<evidence type="ECO:0000256" key="5">
    <source>
        <dbReference type="ARBA" id="ARBA00022519"/>
    </source>
</evidence>
<evidence type="ECO:0000256" key="7">
    <source>
        <dbReference type="ARBA" id="ARBA00022679"/>
    </source>
</evidence>
<dbReference type="InterPro" id="IPR005467">
    <property type="entry name" value="His_kinase_dom"/>
</dbReference>
<evidence type="ECO:0000259" key="17">
    <source>
        <dbReference type="PROSITE" id="PS50112"/>
    </source>
</evidence>
<dbReference type="InterPro" id="IPR052162">
    <property type="entry name" value="Sensor_kinase/Photoreceptor"/>
</dbReference>
<dbReference type="PANTHER" id="PTHR43304:SF1">
    <property type="entry name" value="PAC DOMAIN-CONTAINING PROTEIN"/>
    <property type="match status" value="1"/>
</dbReference>
<dbReference type="Pfam" id="PF08447">
    <property type="entry name" value="PAS_3"/>
    <property type="match status" value="3"/>
</dbReference>
<reference evidence="19" key="1">
    <citation type="journal article" date="2020" name="mSystems">
        <title>Genome- and Community-Level Interaction Insights into Carbon Utilization and Element Cycling Functions of Hydrothermarchaeota in Hydrothermal Sediment.</title>
        <authorList>
            <person name="Zhou Z."/>
            <person name="Liu Y."/>
            <person name="Xu W."/>
            <person name="Pan J."/>
            <person name="Luo Z.H."/>
            <person name="Li M."/>
        </authorList>
    </citation>
    <scope>NUCLEOTIDE SEQUENCE [LARGE SCALE GENOMIC DNA]</scope>
    <source>
        <strain evidence="19">SpSt-374</strain>
    </source>
</reference>
<gene>
    <name evidence="19" type="ORF">ENR15_02760</name>
</gene>
<dbReference type="Gene3D" id="3.30.450.40">
    <property type="match status" value="1"/>
</dbReference>
<dbReference type="PROSITE" id="PS50112">
    <property type="entry name" value="PAS"/>
    <property type="match status" value="2"/>
</dbReference>
<evidence type="ECO:0000256" key="11">
    <source>
        <dbReference type="ARBA" id="ARBA00022777"/>
    </source>
</evidence>